<gene>
    <name evidence="8" type="ORF">DYBT9623_05092</name>
</gene>
<feature type="domain" description="Cytochrome c" evidence="7">
    <location>
        <begin position="53"/>
        <end position="146"/>
    </location>
</feature>
<evidence type="ECO:0000256" key="6">
    <source>
        <dbReference type="SAM" id="SignalP"/>
    </source>
</evidence>
<dbReference type="SUPFAM" id="SSF48695">
    <property type="entry name" value="Multiheme cytochromes"/>
    <property type="match status" value="1"/>
</dbReference>
<protein>
    <recommendedName>
        <fullName evidence="7">Cytochrome c domain-containing protein</fullName>
    </recommendedName>
</protein>
<evidence type="ECO:0000313" key="9">
    <source>
        <dbReference type="Proteomes" id="UP000679725"/>
    </source>
</evidence>
<evidence type="ECO:0000313" key="8">
    <source>
        <dbReference type="EMBL" id="CAG5074409.1"/>
    </source>
</evidence>
<keyword evidence="1 4" id="KW-0349">Heme</keyword>
<dbReference type="InterPro" id="IPR036909">
    <property type="entry name" value="Cyt_c-like_dom_sf"/>
</dbReference>
<keyword evidence="9" id="KW-1185">Reference proteome</keyword>
<dbReference type="PANTHER" id="PTHR39425:SF1">
    <property type="entry name" value="CYTOCHROME C7-LIKE DOMAIN-CONTAINING PROTEIN"/>
    <property type="match status" value="1"/>
</dbReference>
<keyword evidence="3 4" id="KW-0408">Iron</keyword>
<organism evidence="8 9">
    <name type="scientific">Dyadobacter linearis</name>
    <dbReference type="NCBI Taxonomy" id="2823330"/>
    <lineage>
        <taxon>Bacteria</taxon>
        <taxon>Pseudomonadati</taxon>
        <taxon>Bacteroidota</taxon>
        <taxon>Cytophagia</taxon>
        <taxon>Cytophagales</taxon>
        <taxon>Spirosomataceae</taxon>
        <taxon>Dyadobacter</taxon>
    </lineage>
</organism>
<evidence type="ECO:0000256" key="4">
    <source>
        <dbReference type="PROSITE-ProRule" id="PRU00433"/>
    </source>
</evidence>
<dbReference type="PROSITE" id="PS51007">
    <property type="entry name" value="CYTC"/>
    <property type="match status" value="1"/>
</dbReference>
<accession>A0ABN7RE28</accession>
<feature type="chain" id="PRO_5047084051" description="Cytochrome c domain-containing protein" evidence="6">
    <location>
        <begin position="39"/>
        <end position="430"/>
    </location>
</feature>
<proteinExistence type="predicted"/>
<dbReference type="EMBL" id="CAJRAU010000010">
    <property type="protein sequence ID" value="CAG5074409.1"/>
    <property type="molecule type" value="Genomic_DNA"/>
</dbReference>
<dbReference type="Gene3D" id="3.90.10.10">
    <property type="entry name" value="Cytochrome C3"/>
    <property type="match status" value="2"/>
</dbReference>
<evidence type="ECO:0000256" key="3">
    <source>
        <dbReference type="ARBA" id="ARBA00023004"/>
    </source>
</evidence>
<dbReference type="InterPro" id="IPR036280">
    <property type="entry name" value="Multihaem_cyt_sf"/>
</dbReference>
<dbReference type="InterPro" id="IPR009056">
    <property type="entry name" value="Cyt_c-like_dom"/>
</dbReference>
<feature type="transmembrane region" description="Helical" evidence="5">
    <location>
        <begin position="233"/>
        <end position="251"/>
    </location>
</feature>
<keyword evidence="5" id="KW-1133">Transmembrane helix</keyword>
<keyword evidence="5" id="KW-0812">Transmembrane</keyword>
<feature type="transmembrane region" description="Helical" evidence="5">
    <location>
        <begin position="174"/>
        <end position="200"/>
    </location>
</feature>
<dbReference type="Gene3D" id="1.10.760.10">
    <property type="entry name" value="Cytochrome c-like domain"/>
    <property type="match status" value="1"/>
</dbReference>
<keyword evidence="6" id="KW-0732">Signal</keyword>
<feature type="signal peptide" evidence="6">
    <location>
        <begin position="1"/>
        <end position="38"/>
    </location>
</feature>
<sequence>MNISFRMNAEFRSYLSYSRILFTIAVALLLNVQNLAFAQDSTATAAAAPAGGGDAAKGETLFKNNCAQCHAVTDERVVGPGLKGVSSRHDFAWLAKWVRNSQAVIASGDPYAVKIYNEYSKAQMTSFPNLSDDDIKGIFAYVDQAATAAAPAAAAGGGAVAAGGDAQGGGPSDLFVIVLVALVLVMILVLGVLLVIVSLLSKAVNGDESEVAGKKDFMTNLSNSLKRISMDPAIRSATLWIFVLLVLKATLDGAYSVGVQQGYAPKQPISFSHKLHAGEYKIDCNYCHTGVNRGKSAHIPSANICMNCHGVIKKESPEIQKIYTSIENNQPIEWVRVHNLPDLAYFNHAQHVNVGGLECQSCHGEVEKMEVIQQRSSLTMGWCIDCHRKTEVNTKDNQYYDKLVQLHASESKEALKVADIGGLECSKCHY</sequence>
<evidence type="ECO:0000256" key="5">
    <source>
        <dbReference type="SAM" id="Phobius"/>
    </source>
</evidence>
<dbReference type="CDD" id="cd08168">
    <property type="entry name" value="Cytochrom_C3"/>
    <property type="match status" value="1"/>
</dbReference>
<dbReference type="Proteomes" id="UP000679725">
    <property type="component" value="Unassembled WGS sequence"/>
</dbReference>
<dbReference type="RefSeq" id="WP_406566177.1">
    <property type="nucleotide sequence ID" value="NZ_CAJRAU010000010.1"/>
</dbReference>
<evidence type="ECO:0000256" key="1">
    <source>
        <dbReference type="ARBA" id="ARBA00022617"/>
    </source>
</evidence>
<evidence type="ECO:0000256" key="2">
    <source>
        <dbReference type="ARBA" id="ARBA00022723"/>
    </source>
</evidence>
<evidence type="ECO:0000259" key="7">
    <source>
        <dbReference type="PROSITE" id="PS51007"/>
    </source>
</evidence>
<name>A0ABN7RE28_9BACT</name>
<keyword evidence="2 4" id="KW-0479">Metal-binding</keyword>
<dbReference type="PANTHER" id="PTHR39425">
    <property type="entry name" value="LIPOPROTEIN CYTOCHROME C"/>
    <property type="match status" value="1"/>
</dbReference>
<dbReference type="Pfam" id="PF00034">
    <property type="entry name" value="Cytochrom_C"/>
    <property type="match status" value="1"/>
</dbReference>
<reference evidence="8 9" key="1">
    <citation type="submission" date="2021-04" db="EMBL/GenBank/DDBJ databases">
        <authorList>
            <person name="Rodrigo-Torres L."/>
            <person name="Arahal R. D."/>
            <person name="Lucena T."/>
        </authorList>
    </citation>
    <scope>NUCLEOTIDE SEQUENCE [LARGE SCALE GENOMIC DNA]</scope>
    <source>
        <strain evidence="8 9">CECT 9623</strain>
    </source>
</reference>
<dbReference type="SUPFAM" id="SSF46626">
    <property type="entry name" value="Cytochrome c"/>
    <property type="match status" value="1"/>
</dbReference>
<comment type="caution">
    <text evidence="8">The sequence shown here is derived from an EMBL/GenBank/DDBJ whole genome shotgun (WGS) entry which is preliminary data.</text>
</comment>
<keyword evidence="5" id="KW-0472">Membrane</keyword>